<gene>
    <name evidence="1" type="ORF">NHP190012_10560</name>
</gene>
<dbReference type="Proteomes" id="UP000826146">
    <property type="component" value="Chromosome"/>
</dbReference>
<evidence type="ECO:0000313" key="2">
    <source>
        <dbReference type="Proteomes" id="UP000826146"/>
    </source>
</evidence>
<dbReference type="Gene3D" id="3.40.1440.50">
    <property type="match status" value="1"/>
</dbReference>
<name>A0ABM7SG87_9HELI</name>
<reference evidence="1 2" key="1">
    <citation type="submission" date="2021-07" db="EMBL/GenBank/DDBJ databases">
        <title>Novel Helicobacter sp. Isolated from a cat.</title>
        <authorList>
            <person name="Rimbara E."/>
            <person name="Suzuki M."/>
        </authorList>
    </citation>
    <scope>NUCLEOTIDE SEQUENCE [LARGE SCALE GENOMIC DNA]</scope>
    <source>
        <strain evidence="2">NHP19-012</strain>
    </source>
</reference>
<protein>
    <recommendedName>
        <fullName evidence="3">GIY-YIG nuclease family protein</fullName>
    </recommendedName>
</protein>
<organism evidence="1 2">
    <name type="scientific">Helicobacter gastrofelis</name>
    <dbReference type="NCBI Taxonomy" id="2849642"/>
    <lineage>
        <taxon>Bacteria</taxon>
        <taxon>Pseudomonadati</taxon>
        <taxon>Campylobacterota</taxon>
        <taxon>Epsilonproteobacteria</taxon>
        <taxon>Campylobacterales</taxon>
        <taxon>Helicobacteraceae</taxon>
        <taxon>Helicobacter</taxon>
    </lineage>
</organism>
<dbReference type="EMBL" id="AP024819">
    <property type="protein sequence ID" value="BCZ19414.1"/>
    <property type="molecule type" value="Genomic_DNA"/>
</dbReference>
<dbReference type="RefSeq" id="WP_221271222.1">
    <property type="nucleotide sequence ID" value="NZ_AP024819.1"/>
</dbReference>
<evidence type="ECO:0008006" key="3">
    <source>
        <dbReference type="Google" id="ProtNLM"/>
    </source>
</evidence>
<accession>A0ABM7SG87</accession>
<proteinExistence type="predicted"/>
<keyword evidence="2" id="KW-1185">Reference proteome</keyword>
<sequence length="233" mass="26318">MAQGDKPTLDELKTLCDCVDGVFVSKSGAEYIKALGVLFALKNQNDQPFSLQEIQQQPTLQEFSFTGKDEFVYICTLRAESLKIIGTKRTNEKIKAEDFTSDEAQRVFNQSSGVAYLITCPLEGKEHIIKIGQTRKSFKERLGSYNCGTVYNWRTASTTNIKITQSLVATRLYYYNLYLCDCSNDPYTIEWHGVKSAPLPSPKSLAVEDIMVKKFIEQFKQKPLANIQVDASH</sequence>
<evidence type="ECO:0000313" key="1">
    <source>
        <dbReference type="EMBL" id="BCZ19414.1"/>
    </source>
</evidence>